<evidence type="ECO:0000256" key="3">
    <source>
        <dbReference type="SAM" id="MobiDB-lite"/>
    </source>
</evidence>
<protein>
    <submittedName>
        <fullName evidence="4">Uncharacterized protein</fullName>
    </submittedName>
</protein>
<sequence length="412" mass="44261">MEVKGRVVLVTAGAGGIGRCYAEELVNQGAKRYMGIDKGGRGGVVVNTGSNVSFNPYVSVPIYSATKAAIMSFTRAFGVAMGEGCAISMWASSTSSLKKRRKSASCCRKPGQGPKIIVPKNCLDGLPKAIGGIGCKLAIVVGGSANGFGFYAARQLLANGAERVLLADSDASAGSFAAEKLCMSFGDDRAQFYPCDVRNTCHVEGIYRSALCSKHQPSIIFNDLDAISRLPKSEAKFCRDEKKLASTSVQRLTRVAIELLLAHKVRGIVINCASILGLVDWPKNPQPIYCYSDPVVETTINLANELPAENECLRLVALCPSIRPSSSIGLPDVPTDELARAHDPSQCGYTPCPPDPSKDSRRLGKAIDHLLTRAKNGSAWLLEPPFNLCDDPKLITSLERIKEREQQEQLAK</sequence>
<dbReference type="PROSITE" id="PS00061">
    <property type="entry name" value="ADH_SHORT"/>
    <property type="match status" value="1"/>
</dbReference>
<dbReference type="Gene3D" id="3.40.50.720">
    <property type="entry name" value="NAD(P)-binding Rossmann-like Domain"/>
    <property type="match status" value="3"/>
</dbReference>
<accession>A0A6H5J6H4</accession>
<dbReference type="InterPro" id="IPR020904">
    <property type="entry name" value="Sc_DH/Rdtase_CS"/>
</dbReference>
<proteinExistence type="inferred from homology"/>
<dbReference type="GO" id="GO:0016616">
    <property type="term" value="F:oxidoreductase activity, acting on the CH-OH group of donors, NAD or NADP as acceptor"/>
    <property type="evidence" value="ECO:0007669"/>
    <property type="project" value="TreeGrafter"/>
</dbReference>
<dbReference type="PANTHER" id="PTHR44229:SF8">
    <property type="entry name" value="ALCOHOL DEHYDROGENASE-RELATED"/>
    <property type="match status" value="1"/>
</dbReference>
<name>A0A6H5J6H4_9HYME</name>
<dbReference type="InterPro" id="IPR002347">
    <property type="entry name" value="SDR_fam"/>
</dbReference>
<keyword evidence="5" id="KW-1185">Reference proteome</keyword>
<keyword evidence="2" id="KW-0560">Oxidoreductase</keyword>
<reference evidence="4 5" key="1">
    <citation type="submission" date="2020-02" db="EMBL/GenBank/DDBJ databases">
        <authorList>
            <person name="Ferguson B K."/>
        </authorList>
    </citation>
    <scope>NUCLEOTIDE SEQUENCE [LARGE SCALE GENOMIC DNA]</scope>
</reference>
<organism evidence="4 5">
    <name type="scientific">Trichogramma brassicae</name>
    <dbReference type="NCBI Taxonomy" id="86971"/>
    <lineage>
        <taxon>Eukaryota</taxon>
        <taxon>Metazoa</taxon>
        <taxon>Ecdysozoa</taxon>
        <taxon>Arthropoda</taxon>
        <taxon>Hexapoda</taxon>
        <taxon>Insecta</taxon>
        <taxon>Pterygota</taxon>
        <taxon>Neoptera</taxon>
        <taxon>Endopterygota</taxon>
        <taxon>Hymenoptera</taxon>
        <taxon>Apocrita</taxon>
        <taxon>Proctotrupomorpha</taxon>
        <taxon>Chalcidoidea</taxon>
        <taxon>Trichogrammatidae</taxon>
        <taxon>Trichogramma</taxon>
    </lineage>
</organism>
<dbReference type="InterPro" id="IPR036291">
    <property type="entry name" value="NAD(P)-bd_dom_sf"/>
</dbReference>
<feature type="region of interest" description="Disordered" evidence="3">
    <location>
        <begin position="340"/>
        <end position="361"/>
    </location>
</feature>
<dbReference type="EMBL" id="CADCXV010001397">
    <property type="protein sequence ID" value="CAB0044130.1"/>
    <property type="molecule type" value="Genomic_DNA"/>
</dbReference>
<evidence type="ECO:0000313" key="5">
    <source>
        <dbReference type="Proteomes" id="UP000479190"/>
    </source>
</evidence>
<dbReference type="PANTHER" id="PTHR44229">
    <property type="entry name" value="15-HYDROXYPROSTAGLANDIN DEHYDROGENASE [NAD(+)]"/>
    <property type="match status" value="1"/>
</dbReference>
<comment type="similarity">
    <text evidence="1">Belongs to the short-chain dehydrogenases/reductases (SDR) family.</text>
</comment>
<dbReference type="OrthoDB" id="37659at2759"/>
<dbReference type="Proteomes" id="UP000479190">
    <property type="component" value="Unassembled WGS sequence"/>
</dbReference>
<evidence type="ECO:0000256" key="2">
    <source>
        <dbReference type="ARBA" id="ARBA00023002"/>
    </source>
</evidence>
<evidence type="ECO:0000313" key="4">
    <source>
        <dbReference type="EMBL" id="CAB0044130.1"/>
    </source>
</evidence>
<dbReference type="Pfam" id="PF00106">
    <property type="entry name" value="adh_short"/>
    <property type="match status" value="2"/>
</dbReference>
<evidence type="ECO:0000256" key="1">
    <source>
        <dbReference type="ARBA" id="ARBA00006484"/>
    </source>
</evidence>
<dbReference type="GO" id="GO:0005737">
    <property type="term" value="C:cytoplasm"/>
    <property type="evidence" value="ECO:0007669"/>
    <property type="project" value="TreeGrafter"/>
</dbReference>
<dbReference type="SUPFAM" id="SSF51735">
    <property type="entry name" value="NAD(P)-binding Rossmann-fold domains"/>
    <property type="match status" value="2"/>
</dbReference>
<dbReference type="AlphaFoldDB" id="A0A6H5J6H4"/>
<gene>
    <name evidence="4" type="ORF">TBRA_LOCUS15718</name>
</gene>